<dbReference type="EMBL" id="MPRJ01000049">
    <property type="protein sequence ID" value="OOZ36225.1"/>
    <property type="molecule type" value="Genomic_DNA"/>
</dbReference>
<gene>
    <name evidence="2" type="ORF">BOW51_08240</name>
</gene>
<evidence type="ECO:0000256" key="1">
    <source>
        <dbReference type="SAM" id="MobiDB-lite"/>
    </source>
</evidence>
<dbReference type="RefSeq" id="WP_078487509.1">
    <property type="nucleotide sequence ID" value="NZ_MPRJ01000049.1"/>
</dbReference>
<comment type="caution">
    <text evidence="2">The sequence shown here is derived from an EMBL/GenBank/DDBJ whole genome shotgun (WGS) entry which is preliminary data.</text>
</comment>
<organism evidence="2 3">
    <name type="scientific">Solemya velesiana gill symbiont</name>
    <dbReference type="NCBI Taxonomy" id="1918948"/>
    <lineage>
        <taxon>Bacteria</taxon>
        <taxon>Pseudomonadati</taxon>
        <taxon>Pseudomonadota</taxon>
        <taxon>Gammaproteobacteria</taxon>
        <taxon>sulfur-oxidizing symbionts</taxon>
    </lineage>
</organism>
<reference evidence="2 3" key="1">
    <citation type="submission" date="2016-11" db="EMBL/GenBank/DDBJ databases">
        <title>Mixed transmission modes and dynamic genome evolution in an obligate animal-bacterial symbiosis.</title>
        <authorList>
            <person name="Russell S.L."/>
            <person name="Corbett-Detig R.B."/>
            <person name="Cavanaugh C.M."/>
        </authorList>
    </citation>
    <scope>NUCLEOTIDE SEQUENCE [LARGE SCALE GENOMIC DNA]</scope>
    <source>
        <strain evidence="2">Se-Cadez</strain>
    </source>
</reference>
<evidence type="ECO:0000313" key="3">
    <source>
        <dbReference type="Proteomes" id="UP000190896"/>
    </source>
</evidence>
<keyword evidence="3" id="KW-1185">Reference proteome</keyword>
<name>A0A1T2KTQ3_9GAMM</name>
<sequence length="74" mass="8430">MKRFPSSGLQGASDNSRSEDSDEADRFIKFALGPEGRSIIKRNKVVPYFDGMLLIQSRLRNWKSIRDEALAENN</sequence>
<feature type="region of interest" description="Disordered" evidence="1">
    <location>
        <begin position="1"/>
        <end position="23"/>
    </location>
</feature>
<evidence type="ECO:0000313" key="2">
    <source>
        <dbReference type="EMBL" id="OOZ36225.1"/>
    </source>
</evidence>
<dbReference type="Proteomes" id="UP000190896">
    <property type="component" value="Unassembled WGS sequence"/>
</dbReference>
<accession>A0A1T2KTQ3</accession>
<proteinExistence type="predicted"/>
<dbReference type="AlphaFoldDB" id="A0A1T2KTQ3"/>
<protein>
    <recommendedName>
        <fullName evidence="4">PBP domain-containing protein</fullName>
    </recommendedName>
</protein>
<evidence type="ECO:0008006" key="4">
    <source>
        <dbReference type="Google" id="ProtNLM"/>
    </source>
</evidence>
<dbReference type="OrthoDB" id="9790048at2"/>